<feature type="coiled-coil region" evidence="1">
    <location>
        <begin position="1"/>
        <end position="67"/>
    </location>
</feature>
<proteinExistence type="predicted"/>
<name>A0A7S2XXV1_9STRA</name>
<accession>A0A7S2XXV1</accession>
<evidence type="ECO:0000313" key="3">
    <source>
        <dbReference type="EMBL" id="CAD9865887.1"/>
    </source>
</evidence>
<gene>
    <name evidence="3" type="ORF">FJAP1339_LOCUS7243</name>
</gene>
<protein>
    <submittedName>
        <fullName evidence="3">Uncharacterized protein</fullName>
    </submittedName>
</protein>
<feature type="compositionally biased region" description="Polar residues" evidence="2">
    <location>
        <begin position="163"/>
        <end position="182"/>
    </location>
</feature>
<keyword evidence="1" id="KW-0175">Coiled coil</keyword>
<organism evidence="3">
    <name type="scientific">Fibrocapsa japonica</name>
    <dbReference type="NCBI Taxonomy" id="94617"/>
    <lineage>
        <taxon>Eukaryota</taxon>
        <taxon>Sar</taxon>
        <taxon>Stramenopiles</taxon>
        <taxon>Ochrophyta</taxon>
        <taxon>Raphidophyceae</taxon>
        <taxon>Chattonellales</taxon>
        <taxon>Chattonellaceae</taxon>
        <taxon>Fibrocapsa</taxon>
    </lineage>
</organism>
<dbReference type="EMBL" id="HBHR01014572">
    <property type="protein sequence ID" value="CAD9865887.1"/>
    <property type="molecule type" value="Transcribed_RNA"/>
</dbReference>
<reference evidence="3" key="1">
    <citation type="submission" date="2021-01" db="EMBL/GenBank/DDBJ databases">
        <authorList>
            <person name="Corre E."/>
            <person name="Pelletier E."/>
            <person name="Niang G."/>
            <person name="Scheremetjew M."/>
            <person name="Finn R."/>
            <person name="Kale V."/>
            <person name="Holt S."/>
            <person name="Cochrane G."/>
            <person name="Meng A."/>
            <person name="Brown T."/>
            <person name="Cohen L."/>
        </authorList>
    </citation>
    <scope>NUCLEOTIDE SEQUENCE</scope>
    <source>
        <strain evidence="3">CCMP1661</strain>
    </source>
</reference>
<evidence type="ECO:0000256" key="2">
    <source>
        <dbReference type="SAM" id="MobiDB-lite"/>
    </source>
</evidence>
<feature type="region of interest" description="Disordered" evidence="2">
    <location>
        <begin position="154"/>
        <end position="182"/>
    </location>
</feature>
<evidence type="ECO:0000256" key="1">
    <source>
        <dbReference type="SAM" id="Coils"/>
    </source>
</evidence>
<sequence length="201" mass="22840">MENAGAQVFGARRKVRALEEENQDLREKLHEQTCRHKALCAELEQHELRQLEEVDLLQDQVQQLQQAASDMEAWRAHAHHLESEKKKVDMQFRSLQQGMQMMESSVFYEKNEKFMLQAELDGLKEDHEEKVKGLEGELDDLRQQVADLQQALEKFAGDRASAQGESDSSKAAGSTEASANPVVSTLSDALRAMEDVFSRQI</sequence>
<dbReference type="AlphaFoldDB" id="A0A7S2XXV1"/>